<dbReference type="AlphaFoldDB" id="A0A370DEB5"/>
<evidence type="ECO:0000256" key="8">
    <source>
        <dbReference type="ARBA" id="ARBA00023136"/>
    </source>
</evidence>
<feature type="binding site" evidence="9">
    <location>
        <position position="177"/>
    </location>
    <ligand>
        <name>Fe cation</name>
        <dbReference type="ChEBI" id="CHEBI:24875"/>
        <label>1</label>
    </ligand>
</feature>
<comment type="pathway">
    <text evidence="1 9">Cofactor biosynthesis; ubiquinone biosynthesis.</text>
</comment>
<reference evidence="11 12" key="1">
    <citation type="journal article" date="2018" name="ISME J.">
        <title>Endosymbiont genomes yield clues of tubeworm success.</title>
        <authorList>
            <person name="Li Y."/>
            <person name="Liles M.R."/>
            <person name="Halanych K.M."/>
        </authorList>
    </citation>
    <scope>NUCLEOTIDE SEQUENCE [LARGE SCALE GENOMIC DNA]</scope>
    <source>
        <strain evidence="11">A1462</strain>
    </source>
</reference>
<dbReference type="Pfam" id="PF03232">
    <property type="entry name" value="COQ7"/>
    <property type="match status" value="1"/>
</dbReference>
<gene>
    <name evidence="9" type="primary">coq7</name>
    <name evidence="11" type="ORF">DIZ78_14755</name>
</gene>
<feature type="binding site" evidence="9">
    <location>
        <position position="145"/>
    </location>
    <ligand>
        <name>Fe cation</name>
        <dbReference type="ChEBI" id="CHEBI:24875"/>
        <label>2</label>
    </ligand>
</feature>
<evidence type="ECO:0000256" key="4">
    <source>
        <dbReference type="ARBA" id="ARBA00022723"/>
    </source>
</evidence>
<comment type="cofactor">
    <cofactor evidence="9">
        <name>Fe cation</name>
        <dbReference type="ChEBI" id="CHEBI:24875"/>
    </cofactor>
    <text evidence="9">Binds 2 iron ions per subunit.</text>
</comment>
<dbReference type="GO" id="GO:0005886">
    <property type="term" value="C:plasma membrane"/>
    <property type="evidence" value="ECO:0007669"/>
    <property type="project" value="UniProtKB-SubCell"/>
</dbReference>
<dbReference type="UniPathway" id="UPA00232"/>
<name>A0A370DEB5_9GAMM</name>
<keyword evidence="8 9" id="KW-0472">Membrane</keyword>
<feature type="binding site" evidence="9">
    <location>
        <position position="63"/>
    </location>
    <ligand>
        <name>Fe cation</name>
        <dbReference type="ChEBI" id="CHEBI:24875"/>
        <label>1</label>
    </ligand>
</feature>
<feature type="binding site" evidence="9">
    <location>
        <position position="180"/>
    </location>
    <ligand>
        <name>Fe cation</name>
        <dbReference type="ChEBI" id="CHEBI:24875"/>
        <label>2</label>
    </ligand>
</feature>
<evidence type="ECO:0000256" key="5">
    <source>
        <dbReference type="ARBA" id="ARBA00023002"/>
    </source>
</evidence>
<dbReference type="InterPro" id="IPR047809">
    <property type="entry name" value="COQ7_proteobact"/>
</dbReference>
<proteinExistence type="inferred from homology"/>
<dbReference type="InterPro" id="IPR009078">
    <property type="entry name" value="Ferritin-like_SF"/>
</dbReference>
<comment type="caution">
    <text evidence="11">The sequence shown here is derived from an EMBL/GenBank/DDBJ whole genome shotgun (WGS) entry which is preliminary data.</text>
</comment>
<protein>
    <recommendedName>
        <fullName evidence="9">3-demethoxyubiquinol 3-hydroxylase</fullName>
        <shortName evidence="9">DMQ hydroxylase</shortName>
        <ecNumber evidence="9">1.14.99.60</ecNumber>
    </recommendedName>
    <alternativeName>
        <fullName evidence="9">2-nonaprenyl-3-methyl-6-methoxy-1,4-benzoquinol hydroxylase</fullName>
    </alternativeName>
</protein>
<comment type="function">
    <text evidence="9">Catalyzes the hydroxylation of 2-nonaprenyl-3-methyl-6-methoxy-1,4-benzoquinol during ubiquinone biosynthesis.</text>
</comment>
<feature type="binding site" evidence="9">
    <location>
        <position position="96"/>
    </location>
    <ligand>
        <name>Fe cation</name>
        <dbReference type="ChEBI" id="CHEBI:24875"/>
        <label>1</label>
    </ligand>
</feature>
<evidence type="ECO:0000256" key="1">
    <source>
        <dbReference type="ARBA" id="ARBA00004749"/>
    </source>
</evidence>
<dbReference type="EMBL" id="QFXE01000020">
    <property type="protein sequence ID" value="RDH83255.1"/>
    <property type="molecule type" value="Genomic_DNA"/>
</dbReference>
<dbReference type="Proteomes" id="UP000254771">
    <property type="component" value="Unassembled WGS sequence"/>
</dbReference>
<dbReference type="SUPFAM" id="SSF47240">
    <property type="entry name" value="Ferritin-like"/>
    <property type="match status" value="1"/>
</dbReference>
<feature type="binding site" evidence="9">
    <location>
        <position position="93"/>
    </location>
    <ligand>
        <name>Fe cation</name>
        <dbReference type="ChEBI" id="CHEBI:24875"/>
        <label>2</label>
    </ligand>
</feature>
<keyword evidence="3 9" id="KW-0831">Ubiquinone biosynthesis</keyword>
<keyword evidence="6 9" id="KW-0408">Iron</keyword>
<comment type="subcellular location">
    <subcellularLocation>
        <location evidence="9">Cell membrane</location>
        <topology evidence="9">Peripheral membrane protein</topology>
    </subcellularLocation>
</comment>
<dbReference type="NCBIfam" id="NF033656">
    <property type="entry name" value="DMQ_monoox_COQ7"/>
    <property type="match status" value="1"/>
</dbReference>
<keyword evidence="5 9" id="KW-0560">Oxidoreductase</keyword>
<evidence type="ECO:0000256" key="3">
    <source>
        <dbReference type="ARBA" id="ARBA00022688"/>
    </source>
</evidence>
<sequence length="214" mass="24235">MRQRNYSPADNLLIGIDQALRTLFGRPQVTERSNPAQTIPESEMNDQERDETARLMRINHTGEVCAQALYQGQALTAKLPDVRESMERAAQEENDHLAWCEKRLLELDNRKSLLNPFWYGGSFLMGAAAGLAGDKWSLGFVAETEHQVEAHLNNHLNRLPPQDEKSRAILEQMKEDEIHHATVALEAGGAELPEPIKQAMKFTSKLMTKSVWYL</sequence>
<dbReference type="Gene3D" id="1.20.1260.10">
    <property type="match status" value="1"/>
</dbReference>
<dbReference type="EC" id="1.14.99.60" evidence="9"/>
<evidence type="ECO:0000313" key="12">
    <source>
        <dbReference type="Proteomes" id="UP000254771"/>
    </source>
</evidence>
<dbReference type="InterPro" id="IPR012347">
    <property type="entry name" value="Ferritin-like"/>
</dbReference>
<comment type="similarity">
    <text evidence="9">Belongs to the COQ7 family.</text>
</comment>
<dbReference type="GO" id="GO:0006744">
    <property type="term" value="P:ubiquinone biosynthetic process"/>
    <property type="evidence" value="ECO:0007669"/>
    <property type="project" value="UniProtKB-UniRule"/>
</dbReference>
<dbReference type="PANTHER" id="PTHR11237">
    <property type="entry name" value="COENZYME Q10 BIOSYNTHESIS PROTEIN 7"/>
    <property type="match status" value="1"/>
</dbReference>
<evidence type="ECO:0000256" key="10">
    <source>
        <dbReference type="SAM" id="MobiDB-lite"/>
    </source>
</evidence>
<accession>A0A370DEB5</accession>
<dbReference type="GO" id="GO:0046872">
    <property type="term" value="F:metal ion binding"/>
    <property type="evidence" value="ECO:0007669"/>
    <property type="project" value="UniProtKB-KW"/>
</dbReference>
<evidence type="ECO:0000256" key="9">
    <source>
        <dbReference type="HAMAP-Rule" id="MF_01658"/>
    </source>
</evidence>
<evidence type="ECO:0000256" key="6">
    <source>
        <dbReference type="ARBA" id="ARBA00023004"/>
    </source>
</evidence>
<evidence type="ECO:0000313" key="11">
    <source>
        <dbReference type="EMBL" id="RDH83255.1"/>
    </source>
</evidence>
<comment type="catalytic activity">
    <reaction evidence="9">
        <text>a 5-methoxy-2-methyl-3-(all-trans-polyprenyl)benzene-1,4-diol + AH2 + O2 = a 3-demethylubiquinol + A + H2O</text>
        <dbReference type="Rhea" id="RHEA:50908"/>
        <dbReference type="Rhea" id="RHEA-COMP:10859"/>
        <dbReference type="Rhea" id="RHEA-COMP:10914"/>
        <dbReference type="ChEBI" id="CHEBI:13193"/>
        <dbReference type="ChEBI" id="CHEBI:15377"/>
        <dbReference type="ChEBI" id="CHEBI:15379"/>
        <dbReference type="ChEBI" id="CHEBI:17499"/>
        <dbReference type="ChEBI" id="CHEBI:84167"/>
        <dbReference type="ChEBI" id="CHEBI:84422"/>
        <dbReference type="EC" id="1.14.99.60"/>
    </reaction>
</comment>
<keyword evidence="4 9" id="KW-0479">Metal-binding</keyword>
<keyword evidence="7 9" id="KW-0503">Monooxygenase</keyword>
<dbReference type="CDD" id="cd01042">
    <property type="entry name" value="DMQH"/>
    <property type="match status" value="1"/>
</dbReference>
<keyword evidence="2 9" id="KW-1003">Cell membrane</keyword>
<keyword evidence="12" id="KW-1185">Reference proteome</keyword>
<organism evidence="11 12">
    <name type="scientific">endosymbiont of Escarpia spicata</name>
    <dbReference type="NCBI Taxonomy" id="2200908"/>
    <lineage>
        <taxon>Bacteria</taxon>
        <taxon>Pseudomonadati</taxon>
        <taxon>Pseudomonadota</taxon>
        <taxon>Gammaproteobacteria</taxon>
        <taxon>sulfur-oxidizing symbionts</taxon>
    </lineage>
</organism>
<evidence type="ECO:0000256" key="7">
    <source>
        <dbReference type="ARBA" id="ARBA00023033"/>
    </source>
</evidence>
<feature type="region of interest" description="Disordered" evidence="10">
    <location>
        <begin position="28"/>
        <end position="48"/>
    </location>
</feature>
<dbReference type="HAMAP" id="MF_01658">
    <property type="entry name" value="COQ7"/>
    <property type="match status" value="1"/>
</dbReference>
<feature type="compositionally biased region" description="Polar residues" evidence="10">
    <location>
        <begin position="30"/>
        <end position="40"/>
    </location>
</feature>
<evidence type="ECO:0000256" key="2">
    <source>
        <dbReference type="ARBA" id="ARBA00022475"/>
    </source>
</evidence>
<dbReference type="PANTHER" id="PTHR11237:SF4">
    <property type="entry name" value="5-DEMETHOXYUBIQUINONE HYDROXYLASE, MITOCHONDRIAL"/>
    <property type="match status" value="1"/>
</dbReference>
<feature type="binding site" evidence="9">
    <location>
        <position position="93"/>
    </location>
    <ligand>
        <name>Fe cation</name>
        <dbReference type="ChEBI" id="CHEBI:24875"/>
        <label>1</label>
    </ligand>
</feature>
<feature type="binding site" evidence="9">
    <location>
        <position position="177"/>
    </location>
    <ligand>
        <name>Fe cation</name>
        <dbReference type="ChEBI" id="CHEBI:24875"/>
        <label>2</label>
    </ligand>
</feature>
<dbReference type="GO" id="GO:0008682">
    <property type="term" value="F:3-demethoxyubiquinol 3-hydroxylase activity"/>
    <property type="evidence" value="ECO:0007669"/>
    <property type="project" value="UniProtKB-EC"/>
</dbReference>
<dbReference type="InterPro" id="IPR011566">
    <property type="entry name" value="Ubq_synth_Coq7"/>
</dbReference>